<name>A0A7R9FUC7_9CRUS</name>
<feature type="non-terminal residue" evidence="1">
    <location>
        <position position="135"/>
    </location>
</feature>
<keyword evidence="2" id="KW-1185">Reference proteome</keyword>
<dbReference type="AlphaFoldDB" id="A0A7R9FUC7"/>
<proteinExistence type="predicted"/>
<dbReference type="Proteomes" id="UP000677054">
    <property type="component" value="Unassembled WGS sequence"/>
</dbReference>
<dbReference type="InterPro" id="IPR042242">
    <property type="entry name" value="RecO_C"/>
</dbReference>
<evidence type="ECO:0000313" key="2">
    <source>
        <dbReference type="Proteomes" id="UP000677054"/>
    </source>
</evidence>
<dbReference type="EMBL" id="CAJPEV010038455">
    <property type="protein sequence ID" value="CAG0909804.1"/>
    <property type="molecule type" value="Genomic_DNA"/>
</dbReference>
<sequence length="135" mass="15053">MMAAYYANECVMGLMEREDAHQDLFDAYSCTIAALAYIRVPENEAIGASPADTPKRVAAILRAFELCLLRDLGYLPLLNEQTYLLTQLHAEQHYVLDAHGGLRLAQQREAHSLNGAQWQQLQTALDAQTVDGFTN</sequence>
<dbReference type="Gene3D" id="1.20.1440.120">
    <property type="entry name" value="Recombination protein O, C-terminal domain"/>
    <property type="match status" value="1"/>
</dbReference>
<accession>A0A7R9FUC7</accession>
<dbReference type="GO" id="GO:0006310">
    <property type="term" value="P:DNA recombination"/>
    <property type="evidence" value="ECO:0007669"/>
    <property type="project" value="InterPro"/>
</dbReference>
<dbReference type="GO" id="GO:0006281">
    <property type="term" value="P:DNA repair"/>
    <property type="evidence" value="ECO:0007669"/>
    <property type="project" value="InterPro"/>
</dbReference>
<dbReference type="EMBL" id="LR937973">
    <property type="protein sequence ID" value="CAD7255613.1"/>
    <property type="molecule type" value="Genomic_DNA"/>
</dbReference>
<gene>
    <name evidence="1" type="ORF">DSTB1V02_LOCUS15358</name>
</gene>
<evidence type="ECO:0000313" key="1">
    <source>
        <dbReference type="EMBL" id="CAD7255613.1"/>
    </source>
</evidence>
<reference evidence="1" key="1">
    <citation type="submission" date="2020-11" db="EMBL/GenBank/DDBJ databases">
        <authorList>
            <person name="Tran Van P."/>
        </authorList>
    </citation>
    <scope>NUCLEOTIDE SEQUENCE</scope>
</reference>
<protein>
    <submittedName>
        <fullName evidence="1">Uncharacterized protein</fullName>
    </submittedName>
</protein>
<organism evidence="1">
    <name type="scientific">Darwinula stevensoni</name>
    <dbReference type="NCBI Taxonomy" id="69355"/>
    <lineage>
        <taxon>Eukaryota</taxon>
        <taxon>Metazoa</taxon>
        <taxon>Ecdysozoa</taxon>
        <taxon>Arthropoda</taxon>
        <taxon>Crustacea</taxon>
        <taxon>Oligostraca</taxon>
        <taxon>Ostracoda</taxon>
        <taxon>Podocopa</taxon>
        <taxon>Podocopida</taxon>
        <taxon>Darwinulocopina</taxon>
        <taxon>Darwinuloidea</taxon>
        <taxon>Darwinulidae</taxon>
        <taxon>Darwinula</taxon>
    </lineage>
</organism>